<gene>
    <name evidence="1" type="ORF">L2E82_47808</name>
</gene>
<proteinExistence type="predicted"/>
<protein>
    <submittedName>
        <fullName evidence="1">Uncharacterized protein</fullName>
    </submittedName>
</protein>
<name>A0ACB8YXK7_CICIN</name>
<accession>A0ACB8YXK7</accession>
<evidence type="ECO:0000313" key="1">
    <source>
        <dbReference type="EMBL" id="KAI3689838.1"/>
    </source>
</evidence>
<keyword evidence="2" id="KW-1185">Reference proteome</keyword>
<dbReference type="EMBL" id="CM042017">
    <property type="protein sequence ID" value="KAI3689838.1"/>
    <property type="molecule type" value="Genomic_DNA"/>
</dbReference>
<organism evidence="1 2">
    <name type="scientific">Cichorium intybus</name>
    <name type="common">Chicory</name>
    <dbReference type="NCBI Taxonomy" id="13427"/>
    <lineage>
        <taxon>Eukaryota</taxon>
        <taxon>Viridiplantae</taxon>
        <taxon>Streptophyta</taxon>
        <taxon>Embryophyta</taxon>
        <taxon>Tracheophyta</taxon>
        <taxon>Spermatophyta</taxon>
        <taxon>Magnoliopsida</taxon>
        <taxon>eudicotyledons</taxon>
        <taxon>Gunneridae</taxon>
        <taxon>Pentapetalae</taxon>
        <taxon>asterids</taxon>
        <taxon>campanulids</taxon>
        <taxon>Asterales</taxon>
        <taxon>Asteraceae</taxon>
        <taxon>Cichorioideae</taxon>
        <taxon>Cichorieae</taxon>
        <taxon>Cichoriinae</taxon>
        <taxon>Cichorium</taxon>
    </lineage>
</organism>
<sequence>MPPGQDSEVDVLNWVYTPFITDQRQAKSELEYFCRFGPPVCDLVELHLWQILGLFLWACSPSLWASSPCDALRAARWNSEDPPIGWLF</sequence>
<evidence type="ECO:0000313" key="2">
    <source>
        <dbReference type="Proteomes" id="UP001055811"/>
    </source>
</evidence>
<reference evidence="1 2" key="2">
    <citation type="journal article" date="2022" name="Mol. Ecol. Resour.">
        <title>The genomes of chicory, endive, great burdock and yacon provide insights into Asteraceae paleo-polyploidization history and plant inulin production.</title>
        <authorList>
            <person name="Fan W."/>
            <person name="Wang S."/>
            <person name="Wang H."/>
            <person name="Wang A."/>
            <person name="Jiang F."/>
            <person name="Liu H."/>
            <person name="Zhao H."/>
            <person name="Xu D."/>
            <person name="Zhang Y."/>
        </authorList>
    </citation>
    <scope>NUCLEOTIDE SEQUENCE [LARGE SCALE GENOMIC DNA]</scope>
    <source>
        <strain evidence="2">cv. Punajuju</strain>
        <tissue evidence="1">Leaves</tissue>
    </source>
</reference>
<dbReference type="Proteomes" id="UP001055811">
    <property type="component" value="Linkage Group LG09"/>
</dbReference>
<reference evidence="2" key="1">
    <citation type="journal article" date="2022" name="Mol. Ecol. Resour.">
        <title>The genomes of chicory, endive, great burdock and yacon provide insights into Asteraceae palaeo-polyploidization history and plant inulin production.</title>
        <authorList>
            <person name="Fan W."/>
            <person name="Wang S."/>
            <person name="Wang H."/>
            <person name="Wang A."/>
            <person name="Jiang F."/>
            <person name="Liu H."/>
            <person name="Zhao H."/>
            <person name="Xu D."/>
            <person name="Zhang Y."/>
        </authorList>
    </citation>
    <scope>NUCLEOTIDE SEQUENCE [LARGE SCALE GENOMIC DNA]</scope>
    <source>
        <strain evidence="2">cv. Punajuju</strain>
    </source>
</reference>
<comment type="caution">
    <text evidence="1">The sequence shown here is derived from an EMBL/GenBank/DDBJ whole genome shotgun (WGS) entry which is preliminary data.</text>
</comment>